<dbReference type="Pfam" id="PF05553">
    <property type="entry name" value="DUF761"/>
    <property type="match status" value="1"/>
</dbReference>
<reference evidence="2 3" key="1">
    <citation type="journal article" date="2019" name="Plant Biotechnol. J.">
        <title>The red bayberry genome and genetic basis of sex determination.</title>
        <authorList>
            <person name="Jia H.M."/>
            <person name="Jia H.J."/>
            <person name="Cai Q.L."/>
            <person name="Wang Y."/>
            <person name="Zhao H.B."/>
            <person name="Yang W.F."/>
            <person name="Wang G.Y."/>
            <person name="Li Y.H."/>
            <person name="Zhan D.L."/>
            <person name="Shen Y.T."/>
            <person name="Niu Q.F."/>
            <person name="Chang L."/>
            <person name="Qiu J."/>
            <person name="Zhao L."/>
            <person name="Xie H.B."/>
            <person name="Fu W.Y."/>
            <person name="Jin J."/>
            <person name="Li X.W."/>
            <person name="Jiao Y."/>
            <person name="Zhou C.C."/>
            <person name="Tu T."/>
            <person name="Chai C.Y."/>
            <person name="Gao J.L."/>
            <person name="Fan L.J."/>
            <person name="van de Weg E."/>
            <person name="Wang J.Y."/>
            <person name="Gao Z.S."/>
        </authorList>
    </citation>
    <scope>NUCLEOTIDE SEQUENCE [LARGE SCALE GENOMIC DNA]</scope>
    <source>
        <tissue evidence="2">Leaves</tissue>
    </source>
</reference>
<evidence type="ECO:0000313" key="2">
    <source>
        <dbReference type="EMBL" id="KAB1203267.1"/>
    </source>
</evidence>
<dbReference type="EMBL" id="RXIC02000026">
    <property type="protein sequence ID" value="KAB1203267.1"/>
    <property type="molecule type" value="Genomic_DNA"/>
</dbReference>
<protein>
    <submittedName>
        <fullName evidence="2">Uncharacterized protein</fullName>
    </submittedName>
</protein>
<sequence length="193" mass="21142">MGKRSETIIVVDSDSTEKPIPENNKTTADNAGARKKGGAGAAHLLKAASFILRRSKKPRPSQVDVASNPLHVDSNNSSPRPSIEAVRSPSLSPPMVEHDFEEVCLSPMSQAGESSSSCSEASTSRFASAVNLQELERKELVDGDAAYEECGGDEMNIDAKAEQFIAQFYEQIRLQRVESFNRRYHEMIERSIG</sequence>
<dbReference type="AlphaFoldDB" id="A0A6A1UUA7"/>
<feature type="region of interest" description="Disordered" evidence="1">
    <location>
        <begin position="53"/>
        <end position="94"/>
    </location>
</feature>
<dbReference type="InterPro" id="IPR008480">
    <property type="entry name" value="DUF761_pln"/>
</dbReference>
<accession>A0A6A1UUA7</accession>
<gene>
    <name evidence="2" type="ORF">CJ030_MR8G026861</name>
</gene>
<proteinExistence type="predicted"/>
<dbReference type="PANTHER" id="PTHR36378">
    <property type="entry name" value="COTTON FIBER PROTEIN"/>
    <property type="match status" value="1"/>
</dbReference>
<evidence type="ECO:0000313" key="3">
    <source>
        <dbReference type="Proteomes" id="UP000516437"/>
    </source>
</evidence>
<comment type="caution">
    <text evidence="2">The sequence shown here is derived from an EMBL/GenBank/DDBJ whole genome shotgun (WGS) entry which is preliminary data.</text>
</comment>
<dbReference type="PANTHER" id="PTHR36378:SF1">
    <property type="entry name" value="COTTON FIBER PROTEIN"/>
    <property type="match status" value="1"/>
</dbReference>
<organism evidence="2 3">
    <name type="scientific">Morella rubra</name>
    <name type="common">Chinese bayberry</name>
    <dbReference type="NCBI Taxonomy" id="262757"/>
    <lineage>
        <taxon>Eukaryota</taxon>
        <taxon>Viridiplantae</taxon>
        <taxon>Streptophyta</taxon>
        <taxon>Embryophyta</taxon>
        <taxon>Tracheophyta</taxon>
        <taxon>Spermatophyta</taxon>
        <taxon>Magnoliopsida</taxon>
        <taxon>eudicotyledons</taxon>
        <taxon>Gunneridae</taxon>
        <taxon>Pentapetalae</taxon>
        <taxon>rosids</taxon>
        <taxon>fabids</taxon>
        <taxon>Fagales</taxon>
        <taxon>Myricaceae</taxon>
        <taxon>Morella</taxon>
    </lineage>
</organism>
<feature type="region of interest" description="Disordered" evidence="1">
    <location>
        <begin position="1"/>
        <end position="39"/>
    </location>
</feature>
<evidence type="ECO:0000256" key="1">
    <source>
        <dbReference type="SAM" id="MobiDB-lite"/>
    </source>
</evidence>
<name>A0A6A1UUA7_9ROSI</name>
<keyword evidence="3" id="KW-1185">Reference proteome</keyword>
<dbReference type="OrthoDB" id="1926607at2759"/>
<dbReference type="Proteomes" id="UP000516437">
    <property type="component" value="Chromosome 8"/>
</dbReference>